<proteinExistence type="predicted"/>
<name>A0A195FH54_9HYME</name>
<reference evidence="1 2" key="1">
    <citation type="submission" date="2016-03" db="EMBL/GenBank/DDBJ databases">
        <title>Trachymyrmex septentrionalis WGS genome.</title>
        <authorList>
            <person name="Nygaard S."/>
            <person name="Hu H."/>
            <person name="Boomsma J."/>
            <person name="Zhang G."/>
        </authorList>
    </citation>
    <scope>NUCLEOTIDE SEQUENCE [LARGE SCALE GENOMIC DNA]</scope>
    <source>
        <strain evidence="1">Tsep2-gDNA-1</strain>
        <tissue evidence="1">Whole body</tissue>
    </source>
</reference>
<gene>
    <name evidence="1" type="ORF">ALC56_06270</name>
</gene>
<accession>A0A195FH54</accession>
<dbReference type="Proteomes" id="UP000078541">
    <property type="component" value="Unassembled WGS sequence"/>
</dbReference>
<organism evidence="1 2">
    <name type="scientific">Trachymyrmex septentrionalis</name>
    <dbReference type="NCBI Taxonomy" id="34720"/>
    <lineage>
        <taxon>Eukaryota</taxon>
        <taxon>Metazoa</taxon>
        <taxon>Ecdysozoa</taxon>
        <taxon>Arthropoda</taxon>
        <taxon>Hexapoda</taxon>
        <taxon>Insecta</taxon>
        <taxon>Pterygota</taxon>
        <taxon>Neoptera</taxon>
        <taxon>Endopterygota</taxon>
        <taxon>Hymenoptera</taxon>
        <taxon>Apocrita</taxon>
        <taxon>Aculeata</taxon>
        <taxon>Formicoidea</taxon>
        <taxon>Formicidae</taxon>
        <taxon>Myrmicinae</taxon>
        <taxon>Trachymyrmex</taxon>
    </lineage>
</organism>
<evidence type="ECO:0000313" key="1">
    <source>
        <dbReference type="EMBL" id="KYN39344.1"/>
    </source>
</evidence>
<evidence type="ECO:0000313" key="2">
    <source>
        <dbReference type="Proteomes" id="UP000078541"/>
    </source>
</evidence>
<protein>
    <submittedName>
        <fullName evidence="1">Uncharacterized protein</fullName>
    </submittedName>
</protein>
<sequence>MRIRVIFSPVWLHEEALARLPVPLHLGRSVSRLPNCLNSRAGVYRVTSDPLVITIHISMRISRRESIRLPCSRDSSTRRGIERGVAPRREEFFEFFAYVNQELKTEEELQAHHTCFKKLRDDIITGIILSLRLITTSSLNHHLSRPLDRICRKNVYTVTKANVERGKVSNILWSYGLHTDNKTAVKEAERAEGPAEKANDVRKPGKEIEKVREIWRSSGAVPRIRICINRPLSRGWFIESSGGVCRYIERRICNSSCPGLGNHYDKVAEDTDIKGEGEVIPRRSSEMPEN</sequence>
<dbReference type="AlphaFoldDB" id="A0A195FH54"/>
<keyword evidence="2" id="KW-1185">Reference proteome</keyword>
<dbReference type="EMBL" id="KQ981610">
    <property type="protein sequence ID" value="KYN39344.1"/>
    <property type="molecule type" value="Genomic_DNA"/>
</dbReference>